<evidence type="ECO:0000259" key="1">
    <source>
        <dbReference type="Pfam" id="PF11845"/>
    </source>
</evidence>
<protein>
    <recommendedName>
        <fullName evidence="1">Tll0287-like domain-containing protein</fullName>
    </recommendedName>
</protein>
<evidence type="ECO:0000313" key="3">
    <source>
        <dbReference type="Proteomes" id="UP000198756"/>
    </source>
</evidence>
<name>A0A1G5YEF6_9BACT</name>
<dbReference type="STRING" id="279824.SAMN03080617_02453"/>
<dbReference type="Proteomes" id="UP000198756">
    <property type="component" value="Unassembled WGS sequence"/>
</dbReference>
<keyword evidence="3" id="KW-1185">Reference proteome</keyword>
<organism evidence="2 3">
    <name type="scientific">Algoriphagus alkaliphilus</name>
    <dbReference type="NCBI Taxonomy" id="279824"/>
    <lineage>
        <taxon>Bacteria</taxon>
        <taxon>Pseudomonadati</taxon>
        <taxon>Bacteroidota</taxon>
        <taxon>Cytophagia</taxon>
        <taxon>Cytophagales</taxon>
        <taxon>Cyclobacteriaceae</taxon>
        <taxon>Algoriphagus</taxon>
    </lineage>
</organism>
<dbReference type="OrthoDB" id="1494333at2"/>
<dbReference type="RefSeq" id="WP_092730346.1">
    <property type="nucleotide sequence ID" value="NZ_FMXE01000016.1"/>
</dbReference>
<dbReference type="InterPro" id="IPR021796">
    <property type="entry name" value="Tll0287-like_dom"/>
</dbReference>
<accession>A0A1G5YEF6</accession>
<dbReference type="AlphaFoldDB" id="A0A1G5YEF6"/>
<reference evidence="3" key="1">
    <citation type="submission" date="2016-10" db="EMBL/GenBank/DDBJ databases">
        <authorList>
            <person name="Varghese N."/>
            <person name="Submissions S."/>
        </authorList>
    </citation>
    <scope>NUCLEOTIDE SEQUENCE [LARGE SCALE GENOMIC DNA]</scope>
    <source>
        <strain evidence="3">DSM 22703</strain>
    </source>
</reference>
<sequence>MKKLIILGIAAFLQFSCGPQERVSKETFEQVNQAMEVKRLVEVEILDEAMDWGDSISSEAQRQLISNLQSAIAEKGEAGAVEFCKVLALPILAEVNQKYGVEIRRASNRYRNPADQPNEEEKAILEAYEYNVESGNKSEPNIQKFENGEVFLYTKPIVIPGGFCLSCHGDPGKDINDETLQKLNELYPQDNAKGHKVGDLRGMWSIRIPKREVVKRL</sequence>
<gene>
    <name evidence="2" type="ORF">SAMN03080617_02453</name>
</gene>
<feature type="domain" description="Tll0287-like" evidence="1">
    <location>
        <begin position="60"/>
        <end position="209"/>
    </location>
</feature>
<proteinExistence type="predicted"/>
<evidence type="ECO:0000313" key="2">
    <source>
        <dbReference type="EMBL" id="SDA80624.1"/>
    </source>
</evidence>
<dbReference type="EMBL" id="FMXE01000016">
    <property type="protein sequence ID" value="SDA80624.1"/>
    <property type="molecule type" value="Genomic_DNA"/>
</dbReference>
<dbReference type="Pfam" id="PF11845">
    <property type="entry name" value="Tll0287-like"/>
    <property type="match status" value="1"/>
</dbReference>